<evidence type="ECO:0008006" key="3">
    <source>
        <dbReference type="Google" id="ProtNLM"/>
    </source>
</evidence>
<organism evidence="1 2">
    <name type="scientific">Pseudomonas putida</name>
    <name type="common">Arthrobacter siderocapsulatus</name>
    <dbReference type="NCBI Taxonomy" id="303"/>
    <lineage>
        <taxon>Bacteria</taxon>
        <taxon>Pseudomonadati</taxon>
        <taxon>Pseudomonadota</taxon>
        <taxon>Gammaproteobacteria</taxon>
        <taxon>Pseudomonadales</taxon>
        <taxon>Pseudomonadaceae</taxon>
        <taxon>Pseudomonas</taxon>
    </lineage>
</organism>
<proteinExistence type="predicted"/>
<gene>
    <name evidence="1" type="ORF">H4C47_13750</name>
</gene>
<accession>A0A7W2L1P7</accession>
<dbReference type="RefSeq" id="WP_176516746.1">
    <property type="nucleotide sequence ID" value="NZ_JACGDG010000011.1"/>
</dbReference>
<dbReference type="EMBL" id="JACGDG010000011">
    <property type="protein sequence ID" value="MBA6116795.1"/>
    <property type="molecule type" value="Genomic_DNA"/>
</dbReference>
<comment type="caution">
    <text evidence="1">The sequence shown here is derived from an EMBL/GenBank/DDBJ whole genome shotgun (WGS) entry which is preliminary data.</text>
</comment>
<protein>
    <recommendedName>
        <fullName evidence="3">DUF1795 domain-containing protein</fullName>
    </recommendedName>
</protein>
<reference evidence="1 2" key="1">
    <citation type="submission" date="2020-07" db="EMBL/GenBank/DDBJ databases">
        <title>Diversity of carbapenemase encoding genes among Pseudomonas putida group clinical isolates in a tertiary Brazilian hospital.</title>
        <authorList>
            <person name="Alberto-Lei F."/>
            <person name="Nodari C.S."/>
            <person name="Streling A.P."/>
            <person name="Paulino J.T."/>
            <person name="Bessa-Neto F.O."/>
            <person name="Cayo R."/>
            <person name="Gales A.C."/>
        </authorList>
    </citation>
    <scope>NUCLEOTIDE SEQUENCE [LARGE SCALE GENOMIC DNA]</scope>
    <source>
        <strain evidence="1 2">12464</strain>
    </source>
</reference>
<evidence type="ECO:0000313" key="1">
    <source>
        <dbReference type="EMBL" id="MBA6116795.1"/>
    </source>
</evidence>
<dbReference type="Proteomes" id="UP000553948">
    <property type="component" value="Unassembled WGS sequence"/>
</dbReference>
<name>A0A7W2L1P7_PSEPU</name>
<dbReference type="AlphaFoldDB" id="A0A7W2L1P7"/>
<evidence type="ECO:0000313" key="2">
    <source>
        <dbReference type="Proteomes" id="UP000553948"/>
    </source>
</evidence>
<sequence length="195" mass="21458">MATTSIYDRLSQKRDAAEALARQQAEEERVAAEAMSKMPVPVPVLPLDVGQNAFQIAGLNMRVPKGFGFREIDTTLEFAGCEVTFSARRRIAPQGLPLAKAVEGYVKNLRDLHVGMTLVREAEGLLAGHAAIALDYLFTVGQERRHGRTVCAIISSGDELSRQWFEVSTLIDPDKERLADWLVAFDAMLADITAQ</sequence>